<evidence type="ECO:0000313" key="4">
    <source>
        <dbReference type="Proteomes" id="UP000091956"/>
    </source>
</evidence>
<reference evidence="4" key="2">
    <citation type="journal article" date="2018" name="Nat. Commun.">
        <title>Extreme sensitivity to ultraviolet light in the fungal pathogen causing white-nose syndrome of bats.</title>
        <authorList>
            <person name="Palmer J.M."/>
            <person name="Drees K.P."/>
            <person name="Foster J.T."/>
            <person name="Lindner D.L."/>
        </authorList>
    </citation>
    <scope>NUCLEOTIDE SEQUENCE [LARGE SCALE GENOMIC DNA]</scope>
    <source>
        <strain evidence="4">UAMH 10579</strain>
    </source>
</reference>
<dbReference type="EMBL" id="KV460219">
    <property type="protein sequence ID" value="OBT98033.1"/>
    <property type="molecule type" value="Genomic_DNA"/>
</dbReference>
<dbReference type="OrthoDB" id="121380at2759"/>
<feature type="signal peptide" evidence="1">
    <location>
        <begin position="1"/>
        <end position="19"/>
    </location>
</feature>
<organism evidence="3 4">
    <name type="scientific">Pseudogymnoascus verrucosus</name>
    <dbReference type="NCBI Taxonomy" id="342668"/>
    <lineage>
        <taxon>Eukaryota</taxon>
        <taxon>Fungi</taxon>
        <taxon>Dikarya</taxon>
        <taxon>Ascomycota</taxon>
        <taxon>Pezizomycotina</taxon>
        <taxon>Leotiomycetes</taxon>
        <taxon>Thelebolales</taxon>
        <taxon>Thelebolaceae</taxon>
        <taxon>Pseudogymnoascus</taxon>
    </lineage>
</organism>
<proteinExistence type="predicted"/>
<evidence type="ECO:0000313" key="3">
    <source>
        <dbReference type="EMBL" id="OBT98033.1"/>
    </source>
</evidence>
<feature type="chain" id="PRO_5008608991" description="Intradiol ring-cleavage dioxygenases domain-containing protein" evidence="1">
    <location>
        <begin position="20"/>
        <end position="354"/>
    </location>
</feature>
<dbReference type="Gene3D" id="2.60.130.10">
    <property type="entry name" value="Aromatic compound dioxygenase"/>
    <property type="match status" value="1"/>
</dbReference>
<dbReference type="RefSeq" id="XP_018131766.1">
    <property type="nucleotide sequence ID" value="XM_018273521.1"/>
</dbReference>
<dbReference type="Proteomes" id="UP000091956">
    <property type="component" value="Unassembled WGS sequence"/>
</dbReference>
<gene>
    <name evidence="3" type="ORF">VE01_04044</name>
</gene>
<feature type="domain" description="Intradiol ring-cleavage dioxygenases" evidence="2">
    <location>
        <begin position="127"/>
        <end position="262"/>
    </location>
</feature>
<keyword evidence="1" id="KW-0732">Signal</keyword>
<dbReference type="InterPro" id="IPR000627">
    <property type="entry name" value="Intradiol_dOase_C"/>
</dbReference>
<sequence length="354" mass="37796">MHFSTLLTSVALAASFVAAHPGHDISQEIREREIALRSLPPNLAHCAEKMRKRGITADAGKRRALLAKYAREERGLDVDAPHIQGRDYTTVLNTDHKSTKGYTPQTSESTIFANTGSCILSPEVTEGPYYVAGEFVRSDIRDGEAGIEFILDTQVLDVSTCEPVTNALVEIWHANSTGVYSGVNVGGNGVGTADSNNIFRPTNRGLQHTDAKGVAQFTTNFPGWYTGRTPHIHVLVHSNAQVTSNGHYTGGTSNHVGQLFFDQKLIAESATVAPYSANKQSLTTNAADGIFKQEAAQGDPVVFYSYLGTSISQGVFGWVAFGVDTTKVTTPRPAASLAATVVVTNAGQQATGVL</sequence>
<protein>
    <recommendedName>
        <fullName evidence="2">Intradiol ring-cleavage dioxygenases domain-containing protein</fullName>
    </recommendedName>
</protein>
<keyword evidence="4" id="KW-1185">Reference proteome</keyword>
<reference evidence="3 4" key="1">
    <citation type="submission" date="2016-03" db="EMBL/GenBank/DDBJ databases">
        <title>Comparative genomics of Pseudogymnoascus destructans, the fungus causing white-nose syndrome of bats.</title>
        <authorList>
            <person name="Palmer J.M."/>
            <person name="Drees K.P."/>
            <person name="Foster J.T."/>
            <person name="Lindner D.L."/>
        </authorList>
    </citation>
    <scope>NUCLEOTIDE SEQUENCE [LARGE SCALE GENOMIC DNA]</scope>
    <source>
        <strain evidence="3 4">UAMH 10579</strain>
    </source>
</reference>
<dbReference type="GeneID" id="28837430"/>
<dbReference type="PANTHER" id="PTHR34315:SF1">
    <property type="entry name" value="INTRADIOL RING-CLEAVAGE DIOXYGENASES DOMAIN-CONTAINING PROTEIN-RELATED"/>
    <property type="match status" value="1"/>
</dbReference>
<evidence type="ECO:0000259" key="2">
    <source>
        <dbReference type="Pfam" id="PF00775"/>
    </source>
</evidence>
<dbReference type="STRING" id="342668.A0A1B8GQB1"/>
<dbReference type="GO" id="GO:0008199">
    <property type="term" value="F:ferric iron binding"/>
    <property type="evidence" value="ECO:0007669"/>
    <property type="project" value="InterPro"/>
</dbReference>
<dbReference type="GO" id="GO:0016702">
    <property type="term" value="F:oxidoreductase activity, acting on single donors with incorporation of molecular oxygen, incorporation of two atoms of oxygen"/>
    <property type="evidence" value="ECO:0007669"/>
    <property type="project" value="InterPro"/>
</dbReference>
<dbReference type="SUPFAM" id="SSF49482">
    <property type="entry name" value="Aromatic compound dioxygenase"/>
    <property type="match status" value="1"/>
</dbReference>
<dbReference type="CDD" id="cd03457">
    <property type="entry name" value="intradiol_dioxygenase_like"/>
    <property type="match status" value="1"/>
</dbReference>
<dbReference type="AlphaFoldDB" id="A0A1B8GQB1"/>
<dbReference type="InterPro" id="IPR015889">
    <property type="entry name" value="Intradiol_dOase_core"/>
</dbReference>
<name>A0A1B8GQB1_9PEZI</name>
<accession>A0A1B8GQB1</accession>
<dbReference type="PANTHER" id="PTHR34315">
    <property type="match status" value="1"/>
</dbReference>
<dbReference type="Pfam" id="PF00775">
    <property type="entry name" value="Dioxygenase_C"/>
    <property type="match status" value="1"/>
</dbReference>
<evidence type="ECO:0000256" key="1">
    <source>
        <dbReference type="SAM" id="SignalP"/>
    </source>
</evidence>